<evidence type="ECO:0000259" key="8">
    <source>
        <dbReference type="Pfam" id="PF03067"/>
    </source>
</evidence>
<evidence type="ECO:0000256" key="4">
    <source>
        <dbReference type="ARBA" id="ARBA00023157"/>
    </source>
</evidence>
<keyword evidence="7" id="KW-0732">Signal</keyword>
<dbReference type="Gene3D" id="2.70.50.70">
    <property type="match status" value="1"/>
</dbReference>
<keyword evidence="5" id="KW-0325">Glycoprotein</keyword>
<protein>
    <recommendedName>
        <fullName evidence="8">Chitin-binding type-4 domain-containing protein</fullName>
    </recommendedName>
</protein>
<comment type="cofactor">
    <cofactor evidence="1">
        <name>Cu(2+)</name>
        <dbReference type="ChEBI" id="CHEBI:29036"/>
    </cofactor>
</comment>
<evidence type="ECO:0000313" key="10">
    <source>
        <dbReference type="Proteomes" id="UP000188318"/>
    </source>
</evidence>
<dbReference type="OMA" id="SCIDFTM"/>
<dbReference type="VEuPathDB" id="FungiDB:ASPCADRAFT_179954"/>
<feature type="domain" description="Chitin-binding type-4" evidence="8">
    <location>
        <begin position="20"/>
        <end position="189"/>
    </location>
</feature>
<evidence type="ECO:0000313" key="9">
    <source>
        <dbReference type="EMBL" id="OOF89991.1"/>
    </source>
</evidence>
<accession>A0A1R3R690</accession>
<dbReference type="Pfam" id="PF03067">
    <property type="entry name" value="LPMO_10"/>
    <property type="match status" value="1"/>
</dbReference>
<dbReference type="InterPro" id="IPR052282">
    <property type="entry name" value="Starch-active_LPMO"/>
</dbReference>
<keyword evidence="10" id="KW-1185">Reference proteome</keyword>
<dbReference type="Proteomes" id="UP000188318">
    <property type="component" value="Unassembled WGS sequence"/>
</dbReference>
<gene>
    <name evidence="9" type="ORF">ASPCADRAFT_179954</name>
</gene>
<dbReference type="InterPro" id="IPR004302">
    <property type="entry name" value="Cellulose/chitin-bd_N"/>
</dbReference>
<feature type="signal peptide" evidence="7">
    <location>
        <begin position="1"/>
        <end position="19"/>
    </location>
</feature>
<evidence type="ECO:0000256" key="7">
    <source>
        <dbReference type="SAM" id="SignalP"/>
    </source>
</evidence>
<feature type="chain" id="PRO_5012413094" description="Chitin-binding type-4 domain-containing protein" evidence="7">
    <location>
        <begin position="20"/>
        <end position="278"/>
    </location>
</feature>
<comment type="similarity">
    <text evidence="6">Belongs to the polysaccharide monooxygenase AA13 family.</text>
</comment>
<keyword evidence="3" id="KW-0186">Copper</keyword>
<dbReference type="PANTHER" id="PTHR36575">
    <property type="entry name" value="BINDING PROTEIN, PUTATIVE (AFU_ORTHOLOGUE AFUA_1G14430)-RELATED"/>
    <property type="match status" value="1"/>
</dbReference>
<name>A0A1R3R690_ASPC5</name>
<dbReference type="GO" id="GO:0046872">
    <property type="term" value="F:metal ion binding"/>
    <property type="evidence" value="ECO:0007669"/>
    <property type="project" value="UniProtKB-KW"/>
</dbReference>
<organism evidence="9 10">
    <name type="scientific">Aspergillus carbonarius (strain ITEM 5010)</name>
    <dbReference type="NCBI Taxonomy" id="602072"/>
    <lineage>
        <taxon>Eukaryota</taxon>
        <taxon>Fungi</taxon>
        <taxon>Dikarya</taxon>
        <taxon>Ascomycota</taxon>
        <taxon>Pezizomycotina</taxon>
        <taxon>Eurotiomycetes</taxon>
        <taxon>Eurotiomycetidae</taxon>
        <taxon>Eurotiales</taxon>
        <taxon>Aspergillaceae</taxon>
        <taxon>Aspergillus</taxon>
        <taxon>Aspergillus subgen. Circumdati</taxon>
    </lineage>
</organism>
<evidence type="ECO:0000256" key="2">
    <source>
        <dbReference type="ARBA" id="ARBA00022723"/>
    </source>
</evidence>
<keyword evidence="4" id="KW-1015">Disulfide bond</keyword>
<sequence>MKQAGSVLALAGLISLAQGHGFVTSPQARMPGSAMEAACGTQVYNNQEADNYGNVQGELQIASGQSDYDASACDIWLCKGYKYADNKDNVYSYTAGETVDFVVDIRAPHTGTANVSVVETSTNTVIGSPLIYWSVYASTATGVTKNETNFSVTIPEDLGDKCTEGGACVLQWWWNAASIDQTYESCIDFTVVLFVFVFHLGHQHRRCHGAYHHHCRCCHHPRHGQQHRSRFLQRPHHPGHQREGECHHRCCCCLQQRLGLDCVHPHRRYRRGAAHLGG</sequence>
<keyword evidence="2" id="KW-0479">Metal-binding</keyword>
<proteinExistence type="inferred from homology"/>
<evidence type="ECO:0000256" key="1">
    <source>
        <dbReference type="ARBA" id="ARBA00001973"/>
    </source>
</evidence>
<dbReference type="AlphaFoldDB" id="A0A1R3R690"/>
<dbReference type="OrthoDB" id="120613at2759"/>
<evidence type="ECO:0000256" key="6">
    <source>
        <dbReference type="ARBA" id="ARBA00034311"/>
    </source>
</evidence>
<evidence type="ECO:0000256" key="3">
    <source>
        <dbReference type="ARBA" id="ARBA00023008"/>
    </source>
</evidence>
<dbReference type="EMBL" id="KV907623">
    <property type="protein sequence ID" value="OOF89991.1"/>
    <property type="molecule type" value="Genomic_DNA"/>
</dbReference>
<dbReference type="STRING" id="602072.A0A1R3R690"/>
<reference evidence="10" key="1">
    <citation type="journal article" date="2017" name="Genome Biol.">
        <title>Comparative genomics reveals high biological diversity and specific adaptations in the industrially and medically important fungal genus Aspergillus.</title>
        <authorList>
            <person name="de Vries R.P."/>
            <person name="Riley R."/>
            <person name="Wiebenga A."/>
            <person name="Aguilar-Osorio G."/>
            <person name="Amillis S."/>
            <person name="Uchima C.A."/>
            <person name="Anderluh G."/>
            <person name="Asadollahi M."/>
            <person name="Askin M."/>
            <person name="Barry K."/>
            <person name="Battaglia E."/>
            <person name="Bayram O."/>
            <person name="Benocci T."/>
            <person name="Braus-Stromeyer S.A."/>
            <person name="Caldana C."/>
            <person name="Canovas D."/>
            <person name="Cerqueira G.C."/>
            <person name="Chen F."/>
            <person name="Chen W."/>
            <person name="Choi C."/>
            <person name="Clum A."/>
            <person name="Dos Santos R.A."/>
            <person name="Damasio A.R."/>
            <person name="Diallinas G."/>
            <person name="Emri T."/>
            <person name="Fekete E."/>
            <person name="Flipphi M."/>
            <person name="Freyberg S."/>
            <person name="Gallo A."/>
            <person name="Gournas C."/>
            <person name="Habgood R."/>
            <person name="Hainaut M."/>
            <person name="Harispe M.L."/>
            <person name="Henrissat B."/>
            <person name="Hilden K.S."/>
            <person name="Hope R."/>
            <person name="Hossain A."/>
            <person name="Karabika E."/>
            <person name="Karaffa L."/>
            <person name="Karanyi Z."/>
            <person name="Krasevec N."/>
            <person name="Kuo A."/>
            <person name="Kusch H."/>
            <person name="LaButti K."/>
            <person name="Lagendijk E.L."/>
            <person name="Lapidus A."/>
            <person name="Levasseur A."/>
            <person name="Lindquist E."/>
            <person name="Lipzen A."/>
            <person name="Logrieco A.F."/>
            <person name="MacCabe A."/>
            <person name="Maekelae M.R."/>
            <person name="Malavazi I."/>
            <person name="Melin P."/>
            <person name="Meyer V."/>
            <person name="Mielnichuk N."/>
            <person name="Miskei M."/>
            <person name="Molnar A.P."/>
            <person name="Mule G."/>
            <person name="Ngan C.Y."/>
            <person name="Orejas M."/>
            <person name="Orosz E."/>
            <person name="Ouedraogo J.P."/>
            <person name="Overkamp K.M."/>
            <person name="Park H.-S."/>
            <person name="Perrone G."/>
            <person name="Piumi F."/>
            <person name="Punt P.J."/>
            <person name="Ram A.F."/>
            <person name="Ramon A."/>
            <person name="Rauscher S."/>
            <person name="Record E."/>
            <person name="Riano-Pachon D.M."/>
            <person name="Robert V."/>
            <person name="Roehrig J."/>
            <person name="Ruller R."/>
            <person name="Salamov A."/>
            <person name="Salih N.S."/>
            <person name="Samson R.A."/>
            <person name="Sandor E."/>
            <person name="Sanguinetti M."/>
            <person name="Schuetze T."/>
            <person name="Sepcic K."/>
            <person name="Shelest E."/>
            <person name="Sherlock G."/>
            <person name="Sophianopoulou V."/>
            <person name="Squina F.M."/>
            <person name="Sun H."/>
            <person name="Susca A."/>
            <person name="Todd R.B."/>
            <person name="Tsang A."/>
            <person name="Unkles S.E."/>
            <person name="van de Wiele N."/>
            <person name="van Rossen-Uffink D."/>
            <person name="Oliveira J.V."/>
            <person name="Vesth T.C."/>
            <person name="Visser J."/>
            <person name="Yu J.-H."/>
            <person name="Zhou M."/>
            <person name="Andersen M.R."/>
            <person name="Archer D.B."/>
            <person name="Baker S.E."/>
            <person name="Benoit I."/>
            <person name="Brakhage A.A."/>
            <person name="Braus G.H."/>
            <person name="Fischer R."/>
            <person name="Frisvad J.C."/>
            <person name="Goldman G.H."/>
            <person name="Houbraken J."/>
            <person name="Oakley B."/>
            <person name="Pocsi I."/>
            <person name="Scazzocchio C."/>
            <person name="Seiboth B."/>
            <person name="vanKuyk P.A."/>
            <person name="Wortman J."/>
            <person name="Dyer P.S."/>
            <person name="Grigoriev I.V."/>
        </authorList>
    </citation>
    <scope>NUCLEOTIDE SEQUENCE [LARGE SCALE GENOMIC DNA]</scope>
    <source>
        <strain evidence="10">ITEM 5010</strain>
    </source>
</reference>
<evidence type="ECO:0000256" key="5">
    <source>
        <dbReference type="ARBA" id="ARBA00023180"/>
    </source>
</evidence>
<dbReference type="PANTHER" id="PTHR36575:SF2">
    <property type="entry name" value="CHITIN-BINDING TYPE-4 DOMAIN-CONTAINING PROTEIN-RELATED"/>
    <property type="match status" value="1"/>
</dbReference>